<evidence type="ECO:0000313" key="2">
    <source>
        <dbReference type="Proteomes" id="UP000887565"/>
    </source>
</evidence>
<reference evidence="3" key="1">
    <citation type="submission" date="2022-11" db="UniProtKB">
        <authorList>
            <consortium name="WormBaseParasite"/>
        </authorList>
    </citation>
    <scope>IDENTIFICATION</scope>
</reference>
<keyword evidence="2" id="KW-1185">Reference proteome</keyword>
<accession>A0A915KTP6</accession>
<protein>
    <submittedName>
        <fullName evidence="3">Uncharacterized protein</fullName>
    </submittedName>
</protein>
<evidence type="ECO:0000313" key="3">
    <source>
        <dbReference type="WBParaSite" id="nRc.2.0.1.t42148-RA"/>
    </source>
</evidence>
<dbReference type="WBParaSite" id="nRc.2.0.1.t42148-RA">
    <property type="protein sequence ID" value="nRc.2.0.1.t42148-RA"/>
    <property type="gene ID" value="nRc.2.0.1.g42148"/>
</dbReference>
<dbReference type="Proteomes" id="UP000887565">
    <property type="component" value="Unplaced"/>
</dbReference>
<evidence type="ECO:0000256" key="1">
    <source>
        <dbReference type="SAM" id="MobiDB-lite"/>
    </source>
</evidence>
<sequence>MKSSNGVTGVGGIENDSETFHWCALLGLVQAKYNASKQLKELIDLEALNSEKRNGREKEMVGETGWSGKRNGRGKEMVGERAHNHLGATRSYVVRSPVMKSFVDGTR</sequence>
<organism evidence="2 3">
    <name type="scientific">Romanomermis culicivorax</name>
    <name type="common">Nematode worm</name>
    <dbReference type="NCBI Taxonomy" id="13658"/>
    <lineage>
        <taxon>Eukaryota</taxon>
        <taxon>Metazoa</taxon>
        <taxon>Ecdysozoa</taxon>
        <taxon>Nematoda</taxon>
        <taxon>Enoplea</taxon>
        <taxon>Dorylaimia</taxon>
        <taxon>Mermithida</taxon>
        <taxon>Mermithoidea</taxon>
        <taxon>Mermithidae</taxon>
        <taxon>Romanomermis</taxon>
    </lineage>
</organism>
<dbReference type="AlphaFoldDB" id="A0A915KTP6"/>
<name>A0A915KTP6_ROMCU</name>
<proteinExistence type="predicted"/>
<feature type="region of interest" description="Disordered" evidence="1">
    <location>
        <begin position="54"/>
        <end position="75"/>
    </location>
</feature>